<comment type="cofactor">
    <cofactor evidence="8">
        <name>[2Fe-2S] cluster</name>
        <dbReference type="ChEBI" id="CHEBI:190135"/>
    </cofactor>
</comment>
<keyword evidence="2" id="KW-0004">4Fe-4S</keyword>
<dbReference type="SUPFAM" id="SSF54292">
    <property type="entry name" value="2Fe-2S ferredoxin-like"/>
    <property type="match status" value="1"/>
</dbReference>
<dbReference type="PROSITE" id="PS51085">
    <property type="entry name" value="2FE2S_FER_2"/>
    <property type="match status" value="1"/>
</dbReference>
<evidence type="ECO:0000256" key="4">
    <source>
        <dbReference type="ARBA" id="ARBA00022719"/>
    </source>
</evidence>
<dbReference type="InterPro" id="IPR001041">
    <property type="entry name" value="2Fe-2S_ferredoxin-type"/>
</dbReference>
<dbReference type="Proteomes" id="UP000060487">
    <property type="component" value="Unassembled WGS sequence"/>
</dbReference>
<dbReference type="PANTHER" id="PTHR43105:SF10">
    <property type="entry name" value="NADH-QUINONE OXIDOREDUCTASE SUBUNIT G"/>
    <property type="match status" value="1"/>
</dbReference>
<proteinExistence type="predicted"/>
<keyword evidence="4" id="KW-0874">Quinone</keyword>
<dbReference type="Gene3D" id="3.30.70.20">
    <property type="match status" value="1"/>
</dbReference>
<dbReference type="SMART" id="SM00929">
    <property type="entry name" value="NADH-G_4Fe-4S_3"/>
    <property type="match status" value="1"/>
</dbReference>
<protein>
    <submittedName>
        <fullName evidence="13">NADH dehydrogenase</fullName>
        <ecNumber evidence="13">1.6.5.11</ecNumber>
    </submittedName>
</protein>
<feature type="domain" description="2Fe-2S ferredoxin-type" evidence="9">
    <location>
        <begin position="3"/>
        <end position="79"/>
    </location>
</feature>
<name>A0ABR5SC80_9BACT</name>
<dbReference type="Pfam" id="PF00384">
    <property type="entry name" value="Molybdopterin"/>
    <property type="match status" value="1"/>
</dbReference>
<accession>A0ABR5SC80</accession>
<dbReference type="PROSITE" id="PS00198">
    <property type="entry name" value="4FE4S_FER_1"/>
    <property type="match status" value="1"/>
</dbReference>
<dbReference type="Gene3D" id="3.40.50.740">
    <property type="match status" value="1"/>
</dbReference>
<dbReference type="GO" id="GO:0016491">
    <property type="term" value="F:oxidoreductase activity"/>
    <property type="evidence" value="ECO:0007669"/>
    <property type="project" value="UniProtKB-KW"/>
</dbReference>
<dbReference type="Gene3D" id="3.10.20.740">
    <property type="match status" value="1"/>
</dbReference>
<dbReference type="PROSITE" id="PS51379">
    <property type="entry name" value="4FE4S_FER_2"/>
    <property type="match status" value="2"/>
</dbReference>
<dbReference type="RefSeq" id="WP_085053392.1">
    <property type="nucleotide sequence ID" value="NZ_LNQR01000109.1"/>
</dbReference>
<evidence type="ECO:0000313" key="14">
    <source>
        <dbReference type="Proteomes" id="UP000060487"/>
    </source>
</evidence>
<evidence type="ECO:0000259" key="9">
    <source>
        <dbReference type="PROSITE" id="PS51085"/>
    </source>
</evidence>
<keyword evidence="13" id="KW-0560">Oxidoreductase</keyword>
<evidence type="ECO:0000259" key="10">
    <source>
        <dbReference type="PROSITE" id="PS51379"/>
    </source>
</evidence>
<dbReference type="Pfam" id="PF12838">
    <property type="entry name" value="Fer4_7"/>
    <property type="match status" value="1"/>
</dbReference>
<feature type="domain" description="4Fe-4S ferredoxin-type" evidence="10">
    <location>
        <begin position="180"/>
        <end position="209"/>
    </location>
</feature>
<evidence type="ECO:0000256" key="5">
    <source>
        <dbReference type="ARBA" id="ARBA00022723"/>
    </source>
</evidence>
<organism evidence="13 14">
    <name type="scientific">Candidatus Magnetominusculus xianensis</name>
    <dbReference type="NCBI Taxonomy" id="1748249"/>
    <lineage>
        <taxon>Bacteria</taxon>
        <taxon>Pseudomonadati</taxon>
        <taxon>Nitrospirota</taxon>
        <taxon>Nitrospiria</taxon>
        <taxon>Nitrospirales</taxon>
        <taxon>Nitrospiraceae</taxon>
        <taxon>Candidatus Magnetominusculus</taxon>
    </lineage>
</organism>
<evidence type="ECO:0000256" key="2">
    <source>
        <dbReference type="ARBA" id="ARBA00022485"/>
    </source>
</evidence>
<evidence type="ECO:0000256" key="7">
    <source>
        <dbReference type="ARBA" id="ARBA00023014"/>
    </source>
</evidence>
<dbReference type="Pfam" id="PF10588">
    <property type="entry name" value="NADH-G_4Fe-4S_3"/>
    <property type="match status" value="1"/>
</dbReference>
<dbReference type="InterPro" id="IPR006656">
    <property type="entry name" value="Mopterin_OxRdtase"/>
</dbReference>
<dbReference type="InterPro" id="IPR017896">
    <property type="entry name" value="4Fe4S_Fe-S-bd"/>
</dbReference>
<dbReference type="PROSITE" id="PS51669">
    <property type="entry name" value="4FE4S_MOW_BIS_MGD"/>
    <property type="match status" value="1"/>
</dbReference>
<feature type="domain" description="4Fe-4S ferredoxin-type" evidence="10">
    <location>
        <begin position="138"/>
        <end position="167"/>
    </location>
</feature>
<gene>
    <name evidence="13" type="ORF">ASN18_2774</name>
</gene>
<dbReference type="InterPro" id="IPR019574">
    <property type="entry name" value="NADH_UbQ_OxRdtase_Gsu_4Fe4S-bd"/>
</dbReference>
<dbReference type="InterPro" id="IPR006963">
    <property type="entry name" value="Mopterin_OxRdtase_4Fe-4S_dom"/>
</dbReference>
<evidence type="ECO:0000313" key="13">
    <source>
        <dbReference type="EMBL" id="KWT78977.1"/>
    </source>
</evidence>
<dbReference type="PROSITE" id="PS51839">
    <property type="entry name" value="4FE4S_HC3"/>
    <property type="match status" value="1"/>
</dbReference>
<reference evidence="13 14" key="1">
    <citation type="submission" date="2015-11" db="EMBL/GenBank/DDBJ databases">
        <authorList>
            <person name="Lin W."/>
        </authorList>
    </citation>
    <scope>NUCLEOTIDE SEQUENCE [LARGE SCALE GENOMIC DNA]</scope>
    <source>
        <strain evidence="13 14">HCH-1</strain>
    </source>
</reference>
<dbReference type="SUPFAM" id="SSF53706">
    <property type="entry name" value="Formate dehydrogenase/DMSO reductase, domains 1-3"/>
    <property type="match status" value="1"/>
</dbReference>
<keyword evidence="14" id="KW-1185">Reference proteome</keyword>
<dbReference type="Gene3D" id="3.30.200.210">
    <property type="match status" value="1"/>
</dbReference>
<evidence type="ECO:0000256" key="8">
    <source>
        <dbReference type="ARBA" id="ARBA00034078"/>
    </source>
</evidence>
<keyword evidence="7" id="KW-0411">Iron-sulfur</keyword>
<comment type="cofactor">
    <cofactor evidence="1">
        <name>[4Fe-4S] cluster</name>
        <dbReference type="ChEBI" id="CHEBI:49883"/>
    </cofactor>
</comment>
<keyword evidence="6" id="KW-0408">Iron</keyword>
<feature type="domain" description="4Fe-4S Mo/W bis-MGD-type" evidence="11">
    <location>
        <begin position="218"/>
        <end position="274"/>
    </location>
</feature>
<sequence length="667" mass="71582">MADLVNIKINGKPYQVPEGINLITAAQSVGIHIPNLCYLEGMKGIGACRMCLVEVGGRQMTACIMKTKEGMDIVTESEKIQEVRKFVIDLILSMHPLDCMTCTKAAVCNLQNYAYEFGIQESQFTRKKFGFAVDDKNPFIKRDPDYCILCGRCVRVCREQGTSVLDFMGRGVGSKVSTADDRPLHESNCTFCGSCVDVCPVNALLEADRWRKGREWEYEKLESVCLSCSDACTVKIYKKGNDIMKIRAGGSDARAGHFICATGRFGFDSLSAHDRLLRPMKRVNGKLEETSWDDALKIAAEKMKGKDSGIITSGSITNEDAAAIKAYAAKAAIDSIDSTVSLYGDAATLLGDAVDLETADLMVVAGLNPNQWERVYPALDALIRTKADRKAKVIVINSDDVKIATVADIALKGSEADMLKNLAKALSDKGVALPKGLDVAGASVSEDIEKAAVMYTEAQNPVIISSPALFGAAQNVAAMKGAALSIPVEANAKGVTALNLKGNGVNYKAMVSGGVKTLYVAGDVPIDKRPKLEFLIVANSHLTELAKEADLVLPSAAFLERSGTIVDYMGRLRQLSKMVPPQGEAKTQCEIAIALAKASGADIAEPSQKEIEDAVNVKAAKSIKPFAKVDGLDVNTAEFTQTANLPVVNGSRLLWLKETEKAMAAAV</sequence>
<dbReference type="CDD" id="cd00368">
    <property type="entry name" value="Molybdopterin-Binding"/>
    <property type="match status" value="1"/>
</dbReference>
<dbReference type="EMBL" id="LNQR01000109">
    <property type="protein sequence ID" value="KWT78977.1"/>
    <property type="molecule type" value="Genomic_DNA"/>
</dbReference>
<dbReference type="SUPFAM" id="SSF54862">
    <property type="entry name" value="4Fe-4S ferredoxins"/>
    <property type="match status" value="1"/>
</dbReference>
<dbReference type="PROSITE" id="PS00641">
    <property type="entry name" value="COMPLEX1_75K_1"/>
    <property type="match status" value="1"/>
</dbReference>
<evidence type="ECO:0000256" key="1">
    <source>
        <dbReference type="ARBA" id="ARBA00001966"/>
    </source>
</evidence>
<keyword evidence="5" id="KW-0479">Metal-binding</keyword>
<dbReference type="InterPro" id="IPR017900">
    <property type="entry name" value="4Fe4S_Fe_S_CS"/>
</dbReference>
<dbReference type="CDD" id="cd00207">
    <property type="entry name" value="fer2"/>
    <property type="match status" value="1"/>
</dbReference>
<evidence type="ECO:0000256" key="6">
    <source>
        <dbReference type="ARBA" id="ARBA00023004"/>
    </source>
</evidence>
<dbReference type="PANTHER" id="PTHR43105">
    <property type="entry name" value="RESPIRATORY NITRATE REDUCTASE"/>
    <property type="match status" value="1"/>
</dbReference>
<dbReference type="EC" id="1.6.5.11" evidence="13"/>
<evidence type="ECO:0000256" key="3">
    <source>
        <dbReference type="ARBA" id="ARBA00022714"/>
    </source>
</evidence>
<dbReference type="InterPro" id="IPR036010">
    <property type="entry name" value="2Fe-2S_ferredoxin-like_sf"/>
</dbReference>
<comment type="caution">
    <text evidence="13">The sequence shown here is derived from an EMBL/GenBank/DDBJ whole genome shotgun (WGS) entry which is preliminary data.</text>
</comment>
<dbReference type="InterPro" id="IPR000283">
    <property type="entry name" value="NADH_UbQ_OxRdtase_75kDa_su_CS"/>
</dbReference>
<keyword evidence="3" id="KW-0001">2Fe-2S</keyword>
<feature type="domain" description="4Fe-4S His(Cys)3-ligated-type" evidence="12">
    <location>
        <begin position="79"/>
        <end position="118"/>
    </location>
</feature>
<dbReference type="InterPro" id="IPR050123">
    <property type="entry name" value="Prok_molybdopt-oxidoreductase"/>
</dbReference>
<evidence type="ECO:0000259" key="11">
    <source>
        <dbReference type="PROSITE" id="PS51669"/>
    </source>
</evidence>
<evidence type="ECO:0000259" key="12">
    <source>
        <dbReference type="PROSITE" id="PS51839"/>
    </source>
</evidence>
<dbReference type="Pfam" id="PF13510">
    <property type="entry name" value="Fer2_4"/>
    <property type="match status" value="1"/>
</dbReference>